<dbReference type="PANTHER" id="PTHR23117">
    <property type="entry name" value="GUANYLATE KINASE-RELATED"/>
    <property type="match status" value="1"/>
</dbReference>
<accession>A0ABY1NJZ1</accession>
<keyword evidence="12" id="KW-1185">Reference proteome</keyword>
<feature type="binding site" evidence="9">
    <location>
        <begin position="12"/>
        <end position="19"/>
    </location>
    <ligand>
        <name>ATP</name>
        <dbReference type="ChEBI" id="CHEBI:30616"/>
    </ligand>
</feature>
<organism evidence="11 12">
    <name type="scientific">Desulfurobacterium pacificum</name>
    <dbReference type="NCBI Taxonomy" id="240166"/>
    <lineage>
        <taxon>Bacteria</taxon>
        <taxon>Pseudomonadati</taxon>
        <taxon>Aquificota</taxon>
        <taxon>Aquificia</taxon>
        <taxon>Desulfurobacteriales</taxon>
        <taxon>Desulfurobacteriaceae</taxon>
        <taxon>Desulfurobacterium</taxon>
    </lineage>
</organism>
<feature type="domain" description="Guanylate kinase-like" evidence="10">
    <location>
        <begin position="5"/>
        <end position="183"/>
    </location>
</feature>
<proteinExistence type="inferred from homology"/>
<dbReference type="PROSITE" id="PS50052">
    <property type="entry name" value="GUANYLATE_KINASE_2"/>
    <property type="match status" value="1"/>
</dbReference>
<dbReference type="SUPFAM" id="SSF52540">
    <property type="entry name" value="P-loop containing nucleoside triphosphate hydrolases"/>
    <property type="match status" value="1"/>
</dbReference>
<keyword evidence="9" id="KW-0963">Cytoplasm</keyword>
<name>A0ABY1NJZ1_9BACT</name>
<evidence type="ECO:0000313" key="11">
    <source>
        <dbReference type="EMBL" id="SMP10920.1"/>
    </source>
</evidence>
<evidence type="ECO:0000256" key="9">
    <source>
        <dbReference type="HAMAP-Rule" id="MF_00328"/>
    </source>
</evidence>
<dbReference type="EC" id="2.7.4.8" evidence="2 9"/>
<comment type="subcellular location">
    <subcellularLocation>
        <location evidence="9">Cytoplasm</location>
    </subcellularLocation>
</comment>
<evidence type="ECO:0000313" key="12">
    <source>
        <dbReference type="Proteomes" id="UP001157911"/>
    </source>
</evidence>
<dbReference type="InterPro" id="IPR020590">
    <property type="entry name" value="Guanylate_kinase_CS"/>
</dbReference>
<dbReference type="PANTHER" id="PTHR23117:SF13">
    <property type="entry name" value="GUANYLATE KINASE"/>
    <property type="match status" value="1"/>
</dbReference>
<keyword evidence="5 9" id="KW-0547">Nucleotide-binding</keyword>
<dbReference type="GO" id="GO:0016301">
    <property type="term" value="F:kinase activity"/>
    <property type="evidence" value="ECO:0007669"/>
    <property type="project" value="UniProtKB-KW"/>
</dbReference>
<evidence type="ECO:0000259" key="10">
    <source>
        <dbReference type="PROSITE" id="PS50052"/>
    </source>
</evidence>
<evidence type="ECO:0000256" key="2">
    <source>
        <dbReference type="ARBA" id="ARBA00012961"/>
    </source>
</evidence>
<reference evidence="11 12" key="1">
    <citation type="submission" date="2017-05" db="EMBL/GenBank/DDBJ databases">
        <authorList>
            <person name="Varghese N."/>
            <person name="Submissions S."/>
        </authorList>
    </citation>
    <scope>NUCLEOTIDE SEQUENCE [LARGE SCALE GENOMIC DNA]</scope>
    <source>
        <strain evidence="11 12">DSM 15522</strain>
    </source>
</reference>
<comment type="function">
    <text evidence="9">Essential for recycling GMP and indirectly, cGMP.</text>
</comment>
<dbReference type="CDD" id="cd00071">
    <property type="entry name" value="GMPK"/>
    <property type="match status" value="1"/>
</dbReference>
<dbReference type="HAMAP" id="MF_00328">
    <property type="entry name" value="Guanylate_kinase"/>
    <property type="match status" value="1"/>
</dbReference>
<dbReference type="Gene3D" id="3.40.50.300">
    <property type="entry name" value="P-loop containing nucleotide triphosphate hydrolases"/>
    <property type="match status" value="1"/>
</dbReference>
<evidence type="ECO:0000256" key="6">
    <source>
        <dbReference type="ARBA" id="ARBA00022777"/>
    </source>
</evidence>
<keyword evidence="4 9" id="KW-0808">Transferase</keyword>
<dbReference type="Gene3D" id="3.30.63.10">
    <property type="entry name" value="Guanylate Kinase phosphate binding domain"/>
    <property type="match status" value="1"/>
</dbReference>
<dbReference type="InterPro" id="IPR027417">
    <property type="entry name" value="P-loop_NTPase"/>
</dbReference>
<keyword evidence="6 9" id="KW-0418">Kinase</keyword>
<dbReference type="InterPro" id="IPR008144">
    <property type="entry name" value="Guanylate_kin-like_dom"/>
</dbReference>
<keyword evidence="7 9" id="KW-0067">ATP-binding</keyword>
<dbReference type="RefSeq" id="WP_283400351.1">
    <property type="nucleotide sequence ID" value="NZ_FXUB01000002.1"/>
</dbReference>
<comment type="similarity">
    <text evidence="1 9">Belongs to the guanylate kinase family.</text>
</comment>
<dbReference type="InterPro" id="IPR017665">
    <property type="entry name" value="Guanylate_kinase"/>
</dbReference>
<evidence type="ECO:0000256" key="3">
    <source>
        <dbReference type="ARBA" id="ARBA00016296"/>
    </source>
</evidence>
<dbReference type="InterPro" id="IPR008145">
    <property type="entry name" value="GK/Ca_channel_bsu"/>
</dbReference>
<comment type="caution">
    <text evidence="11">The sequence shown here is derived from an EMBL/GenBank/DDBJ whole genome shotgun (WGS) entry which is preliminary data.</text>
</comment>
<dbReference type="NCBIfam" id="TIGR03263">
    <property type="entry name" value="guanyl_kin"/>
    <property type="match status" value="1"/>
</dbReference>
<evidence type="ECO:0000256" key="8">
    <source>
        <dbReference type="ARBA" id="ARBA00030128"/>
    </source>
</evidence>
<evidence type="ECO:0000256" key="5">
    <source>
        <dbReference type="ARBA" id="ARBA00022741"/>
    </source>
</evidence>
<evidence type="ECO:0000256" key="1">
    <source>
        <dbReference type="ARBA" id="ARBA00005790"/>
    </source>
</evidence>
<evidence type="ECO:0000256" key="7">
    <source>
        <dbReference type="ARBA" id="ARBA00022840"/>
    </source>
</evidence>
<sequence>MPLKGLLIVVSAPSGTGKTTLCRMLLKEFKNMEFSVSYTTRPPRKGEVNGKDYFFVSREEFERMVEEGDFLEWANVYGNLYGTSKSQVLKALEEGKDILLDIDVQGALQVKKNLPEAVLIFIMPPSFEELEKRLRSRGTDSEEVIEKRLNVAKEEIKKAPFYDYIVVNDVLDVAFNKLKAIITAEKCKTERLKNQFDKLIKDRAIVELLKEAENV</sequence>
<comment type="catalytic activity">
    <reaction evidence="9">
        <text>GMP + ATP = GDP + ADP</text>
        <dbReference type="Rhea" id="RHEA:20780"/>
        <dbReference type="ChEBI" id="CHEBI:30616"/>
        <dbReference type="ChEBI" id="CHEBI:58115"/>
        <dbReference type="ChEBI" id="CHEBI:58189"/>
        <dbReference type="ChEBI" id="CHEBI:456216"/>
        <dbReference type="EC" id="2.7.4.8"/>
    </reaction>
</comment>
<gene>
    <name evidence="9" type="primary">gmk</name>
    <name evidence="11" type="ORF">SAMN06265339_0865</name>
</gene>
<dbReference type="EMBL" id="FXUB01000002">
    <property type="protein sequence ID" value="SMP10920.1"/>
    <property type="molecule type" value="Genomic_DNA"/>
</dbReference>
<evidence type="ECO:0000256" key="4">
    <source>
        <dbReference type="ARBA" id="ARBA00022679"/>
    </source>
</evidence>
<dbReference type="SMART" id="SM00072">
    <property type="entry name" value="GuKc"/>
    <property type="match status" value="1"/>
</dbReference>
<dbReference type="Pfam" id="PF00625">
    <property type="entry name" value="Guanylate_kin"/>
    <property type="match status" value="1"/>
</dbReference>
<dbReference type="PROSITE" id="PS00856">
    <property type="entry name" value="GUANYLATE_KINASE_1"/>
    <property type="match status" value="1"/>
</dbReference>
<dbReference type="Proteomes" id="UP001157911">
    <property type="component" value="Unassembled WGS sequence"/>
</dbReference>
<protein>
    <recommendedName>
        <fullName evidence="3 9">Guanylate kinase</fullName>
        <ecNumber evidence="2 9">2.7.4.8</ecNumber>
    </recommendedName>
    <alternativeName>
        <fullName evidence="8 9">GMP kinase</fullName>
    </alternativeName>
</protein>